<evidence type="ECO:0000259" key="7">
    <source>
        <dbReference type="Pfam" id="PF04542"/>
    </source>
</evidence>
<evidence type="ECO:0000256" key="1">
    <source>
        <dbReference type="ARBA" id="ARBA00023015"/>
    </source>
</evidence>
<dbReference type="Gene3D" id="1.10.10.10">
    <property type="entry name" value="Winged helix-like DNA-binding domain superfamily/Winged helix DNA-binding domain"/>
    <property type="match status" value="2"/>
</dbReference>
<dbReference type="SUPFAM" id="SSF88659">
    <property type="entry name" value="Sigma3 and sigma4 domains of RNA polymerase sigma factors"/>
    <property type="match status" value="2"/>
</dbReference>
<organism evidence="9 10">
    <name type="scientific">Prochlorococcus marinus str. GP2</name>
    <dbReference type="NCBI Taxonomy" id="59925"/>
    <lineage>
        <taxon>Bacteria</taxon>
        <taxon>Bacillati</taxon>
        <taxon>Cyanobacteriota</taxon>
        <taxon>Cyanophyceae</taxon>
        <taxon>Synechococcales</taxon>
        <taxon>Prochlorococcaceae</taxon>
        <taxon>Prochlorococcus</taxon>
    </lineage>
</organism>
<evidence type="ECO:0000313" key="10">
    <source>
        <dbReference type="Proteomes" id="UP000030598"/>
    </source>
</evidence>
<dbReference type="GO" id="GO:0006352">
    <property type="term" value="P:DNA-templated transcription initiation"/>
    <property type="evidence" value="ECO:0007669"/>
    <property type="project" value="InterPro"/>
</dbReference>
<dbReference type="Proteomes" id="UP000030598">
    <property type="component" value="Unassembled WGS sequence"/>
</dbReference>
<keyword evidence="4" id="KW-0804">Transcription</keyword>
<dbReference type="eggNOG" id="COG0568">
    <property type="taxonomic scope" value="Bacteria"/>
</dbReference>
<feature type="domain" description="RNA polymerase sigma-70 region 4" evidence="8">
    <location>
        <begin position="244"/>
        <end position="295"/>
    </location>
</feature>
<dbReference type="GO" id="GO:0003677">
    <property type="term" value="F:DNA binding"/>
    <property type="evidence" value="ECO:0007669"/>
    <property type="project" value="UniProtKB-KW"/>
</dbReference>
<dbReference type="NCBIfam" id="TIGR02937">
    <property type="entry name" value="sigma70-ECF"/>
    <property type="match status" value="1"/>
</dbReference>
<dbReference type="InterPro" id="IPR014284">
    <property type="entry name" value="RNA_pol_sigma-70_dom"/>
</dbReference>
<name>A0A0A1ZHP5_PROMR</name>
<evidence type="ECO:0000313" key="9">
    <source>
        <dbReference type="EMBL" id="KGF88960.1"/>
    </source>
</evidence>
<reference evidence="10" key="1">
    <citation type="journal article" date="2014" name="Sci. Data">
        <title>Genomes of diverse isolates of the marine cyanobacterium Prochlorococcus.</title>
        <authorList>
            <person name="Biller S."/>
            <person name="Berube P."/>
            <person name="Thompson J."/>
            <person name="Kelly L."/>
            <person name="Roggensack S."/>
            <person name="Awad L."/>
            <person name="Roache-Johnson K."/>
            <person name="Ding H."/>
            <person name="Giovannoni S.J."/>
            <person name="Moore L.R."/>
            <person name="Chisholm S.W."/>
        </authorList>
    </citation>
    <scope>NUCLEOTIDE SEQUENCE [LARGE SCALE GENOMIC DNA]</scope>
    <source>
        <strain evidence="10">GP2</strain>
    </source>
</reference>
<dbReference type="Pfam" id="PF04542">
    <property type="entry name" value="Sigma70_r2"/>
    <property type="match status" value="1"/>
</dbReference>
<dbReference type="InterPro" id="IPR050239">
    <property type="entry name" value="Sigma-70_RNA_pol_init_factors"/>
</dbReference>
<dbReference type="InterPro" id="IPR007624">
    <property type="entry name" value="RNA_pol_sigma70_r3"/>
</dbReference>
<dbReference type="Pfam" id="PF00140">
    <property type="entry name" value="Sigma70_r1_2"/>
    <property type="match status" value="1"/>
</dbReference>
<dbReference type="PANTHER" id="PTHR30603">
    <property type="entry name" value="RNA POLYMERASE SIGMA FACTOR RPO"/>
    <property type="match status" value="1"/>
</dbReference>
<dbReference type="SUPFAM" id="SSF88946">
    <property type="entry name" value="Sigma2 domain of RNA polymerase sigma factors"/>
    <property type="match status" value="1"/>
</dbReference>
<proteinExistence type="predicted"/>
<dbReference type="EMBL" id="JNAH01000002">
    <property type="protein sequence ID" value="KGF88960.1"/>
    <property type="molecule type" value="Genomic_DNA"/>
</dbReference>
<dbReference type="InterPro" id="IPR000943">
    <property type="entry name" value="RNA_pol_sigma70"/>
</dbReference>
<gene>
    <name evidence="9" type="ORF">EU91_0073</name>
</gene>
<dbReference type="InterPro" id="IPR036388">
    <property type="entry name" value="WH-like_DNA-bd_sf"/>
</dbReference>
<dbReference type="OrthoDB" id="537957at2"/>
<evidence type="ECO:0000256" key="3">
    <source>
        <dbReference type="ARBA" id="ARBA00023125"/>
    </source>
</evidence>
<keyword evidence="2" id="KW-0731">Sigma factor</keyword>
<keyword evidence="1" id="KW-0805">Transcription regulation</keyword>
<evidence type="ECO:0000256" key="2">
    <source>
        <dbReference type="ARBA" id="ARBA00023082"/>
    </source>
</evidence>
<feature type="domain" description="RNA polymerase sigma-70 region 1.2" evidence="5">
    <location>
        <begin position="3"/>
        <end position="33"/>
    </location>
</feature>
<dbReference type="InterPro" id="IPR007627">
    <property type="entry name" value="RNA_pol_sigma70_r2"/>
</dbReference>
<evidence type="ECO:0000256" key="4">
    <source>
        <dbReference type="ARBA" id="ARBA00023163"/>
    </source>
</evidence>
<keyword evidence="3" id="KW-0238">DNA-binding</keyword>
<feature type="domain" description="RNA polymerase sigma-70 region 3" evidence="6">
    <location>
        <begin position="148"/>
        <end position="212"/>
    </location>
</feature>
<protein>
    <submittedName>
        <fullName evidence="9">Cyanobacteria-specific RpoD-like sigma factor</fullName>
    </submittedName>
</protein>
<feature type="domain" description="RNA polymerase sigma-70 region 2" evidence="7">
    <location>
        <begin position="69"/>
        <end position="139"/>
    </location>
</feature>
<dbReference type="PRINTS" id="PR00046">
    <property type="entry name" value="SIGMA70FCT"/>
</dbReference>
<dbReference type="InterPro" id="IPR013324">
    <property type="entry name" value="RNA_pol_sigma_r3/r4-like"/>
</dbReference>
<dbReference type="Gene3D" id="1.10.601.10">
    <property type="entry name" value="RNA Polymerase Primary Sigma Factor"/>
    <property type="match status" value="1"/>
</dbReference>
<dbReference type="InterPro" id="IPR007630">
    <property type="entry name" value="RNA_pol_sigma70_r4"/>
</dbReference>
<dbReference type="RefSeq" id="WP_032523711.1">
    <property type="nucleotide sequence ID" value="NZ_CP138934.1"/>
</dbReference>
<comment type="caution">
    <text evidence="9">The sequence shown here is derived from an EMBL/GenBank/DDBJ whole genome shotgun (WGS) entry which is preliminary data.</text>
</comment>
<dbReference type="InterPro" id="IPR009042">
    <property type="entry name" value="RNA_pol_sigma70_r1_2"/>
</dbReference>
<evidence type="ECO:0000259" key="8">
    <source>
        <dbReference type="Pfam" id="PF04545"/>
    </source>
</evidence>
<evidence type="ECO:0000259" key="6">
    <source>
        <dbReference type="Pfam" id="PF04539"/>
    </source>
</evidence>
<evidence type="ECO:0000259" key="5">
    <source>
        <dbReference type="Pfam" id="PF00140"/>
    </source>
</evidence>
<dbReference type="AlphaFoldDB" id="A0A0A1ZHP5"/>
<dbReference type="PANTHER" id="PTHR30603:SF47">
    <property type="entry name" value="RNA POLYMERASE SIGMA FACTOR SIGD, CHLOROPLASTIC"/>
    <property type="match status" value="1"/>
</dbReference>
<dbReference type="Pfam" id="PF04545">
    <property type="entry name" value="Sigma70_r4"/>
    <property type="match status" value="1"/>
</dbReference>
<sequence length="307" mass="34708">MSSLSDFLGEIGRHQLLTPERELTMGRKVQEMVLLVNRCQEAGGKGPACEYSEAERKKIKIGEKAKNEMITANLRLVVNLAKRYQGKGLELLDLIQEGTLGLTRAVEKYDPSRGHRFSTYAYWWIRQGLNRALSTQSRTIRIPVNINEKLTKLRSAKSKLMQLKGIPPKSEDLAEEMKITKEEIDELLSCELRSITVSLQGTVKSKSDPSELVDILPSDQTPPMELAELAERTASAWKLLDKANLTEKERKIVSLRFGLDGSNEWRTLAEVARHMSCSREYCRQVVQRALRKLRKAGIQNGLVDSIS</sequence>
<dbReference type="GO" id="GO:0016987">
    <property type="term" value="F:sigma factor activity"/>
    <property type="evidence" value="ECO:0007669"/>
    <property type="project" value="UniProtKB-KW"/>
</dbReference>
<accession>A0A0A1ZHP5</accession>
<dbReference type="InterPro" id="IPR013325">
    <property type="entry name" value="RNA_pol_sigma_r2"/>
</dbReference>
<dbReference type="Pfam" id="PF04539">
    <property type="entry name" value="Sigma70_r3"/>
    <property type="match status" value="1"/>
</dbReference>
<dbReference type="STRING" id="59925.EU91_0073"/>